<dbReference type="InterPro" id="IPR051676">
    <property type="entry name" value="UPF0053_domain"/>
</dbReference>
<evidence type="ECO:0000313" key="15">
    <source>
        <dbReference type="Proteomes" id="UP000070675"/>
    </source>
</evidence>
<dbReference type="PANTHER" id="PTHR43099">
    <property type="entry name" value="UPF0053 PROTEIN YRKA"/>
    <property type="match status" value="1"/>
</dbReference>
<keyword evidence="6 10" id="KW-1133">Transmembrane helix</keyword>
<feature type="domain" description="CNNM transmembrane" evidence="13">
    <location>
        <begin position="29"/>
        <end position="231"/>
    </location>
</feature>
<dbReference type="InterPro" id="IPR002550">
    <property type="entry name" value="CNNM"/>
</dbReference>
<dbReference type="InterPro" id="IPR000644">
    <property type="entry name" value="CBS_dom"/>
</dbReference>
<dbReference type="PANTHER" id="PTHR43099:SF2">
    <property type="entry name" value="UPF0053 PROTEIN YRKA"/>
    <property type="match status" value="1"/>
</dbReference>
<evidence type="ECO:0000256" key="2">
    <source>
        <dbReference type="ARBA" id="ARBA00006337"/>
    </source>
</evidence>
<dbReference type="PROSITE" id="PS51846">
    <property type="entry name" value="CNNM"/>
    <property type="match status" value="1"/>
</dbReference>
<evidence type="ECO:0000259" key="13">
    <source>
        <dbReference type="PROSITE" id="PS51846"/>
    </source>
</evidence>
<reference evidence="15" key="1">
    <citation type="submission" date="2016-01" db="EMBL/GenBank/DDBJ databases">
        <authorList>
            <person name="Mitreva M."/>
            <person name="Pepin K.H."/>
            <person name="Mihindukulasuriya K.A."/>
            <person name="Fulton R."/>
            <person name="Fronick C."/>
            <person name="O'Laughlin M."/>
            <person name="Miner T."/>
            <person name="Herter B."/>
            <person name="Rosa B.A."/>
            <person name="Cordes M."/>
            <person name="Tomlinson C."/>
            <person name="Wollam A."/>
            <person name="Palsikar V.B."/>
            <person name="Mardis E.R."/>
            <person name="Wilson R.K."/>
        </authorList>
    </citation>
    <scope>NUCLEOTIDE SEQUENCE [LARGE SCALE GENOMIC DNA]</scope>
    <source>
        <strain evidence="15">DNF00019</strain>
    </source>
</reference>
<evidence type="ECO:0000259" key="12">
    <source>
        <dbReference type="PROSITE" id="PS51371"/>
    </source>
</evidence>
<dbReference type="GO" id="GO:0050660">
    <property type="term" value="F:flavin adenine dinucleotide binding"/>
    <property type="evidence" value="ECO:0007669"/>
    <property type="project" value="InterPro"/>
</dbReference>
<evidence type="ECO:0000256" key="1">
    <source>
        <dbReference type="ARBA" id="ARBA00004651"/>
    </source>
</evidence>
<feature type="domain" description="CBS" evidence="12">
    <location>
        <begin position="247"/>
        <end position="309"/>
    </location>
</feature>
<dbReference type="PROSITE" id="PS51371">
    <property type="entry name" value="CBS"/>
    <property type="match status" value="2"/>
</dbReference>
<keyword evidence="7 9" id="KW-0129">CBS domain</keyword>
<dbReference type="SUPFAM" id="SSF56176">
    <property type="entry name" value="FAD-binding/transporter-associated domain-like"/>
    <property type="match status" value="1"/>
</dbReference>
<keyword evidence="8 10" id="KW-0472">Membrane</keyword>
<dbReference type="SUPFAM" id="SSF54631">
    <property type="entry name" value="CBS-domain pair"/>
    <property type="match status" value="1"/>
</dbReference>
<sequence length="516" mass="56188">MHKRVRVTRERFLRPQISAPTNFWRMHLFHMDIVISLLITFVLIVVNGYFSMAEMALSTAKKALLERASAEGDVRGAIAVDAVENPDGYLAAIQVAITLVGFASSVTAATNLSTPVARLFASWGMSLSFAHAIAPALITLVISYISIVIGELVPKRMALSDAERIAMAVAGPLLHFSTLARPLVWLTSASAEGIARLLHLKNASDRQLISEDEIKYLVTDTQELSDEEKSMIHDVIGLGDTIAREVMVPRVDMTAVEDTQSCRETLDIMRTTGYSRLPVYHEEVDHIVGIAHIKDLIEVVLSSASCAAEKTGEQAADAAASKTADEAIAAHMRKAEFVPDTKDIIPLLSEMRASHVQMAIIVDEYGGTAGVVTIEDIVEEVVGEIEDEFDPDNRYITQINDRTWLVDGRYSIDDAIELGWPMEDSNEYETLAGFVLELADSVPSAGDSFSCEGWTFTVQAMRGRRLAKIRVTAPLPAPEQTDGARLGAGNGAVATKDDAHDVHAIYDAHAQKSTDV</sequence>
<dbReference type="Pfam" id="PF03471">
    <property type="entry name" value="CorC_HlyC"/>
    <property type="match status" value="1"/>
</dbReference>
<dbReference type="FunFam" id="3.10.580.10:FF:000002">
    <property type="entry name" value="Magnesium/cobalt efflux protein CorC"/>
    <property type="match status" value="1"/>
</dbReference>
<evidence type="ECO:0000256" key="8">
    <source>
        <dbReference type="ARBA" id="ARBA00023136"/>
    </source>
</evidence>
<comment type="subcellular location">
    <subcellularLocation>
        <location evidence="1">Cell membrane</location>
        <topology evidence="1">Multi-pass membrane protein</topology>
    </subcellularLocation>
</comment>
<proteinExistence type="inferred from homology"/>
<feature type="transmembrane region" description="Helical" evidence="11">
    <location>
        <begin position="129"/>
        <end position="153"/>
    </location>
</feature>
<dbReference type="GO" id="GO:0005886">
    <property type="term" value="C:plasma membrane"/>
    <property type="evidence" value="ECO:0007669"/>
    <property type="project" value="UniProtKB-SubCell"/>
</dbReference>
<protein>
    <recommendedName>
        <fullName evidence="16">CBS domain protein</fullName>
    </recommendedName>
</protein>
<dbReference type="Proteomes" id="UP000070675">
    <property type="component" value="Unassembled WGS sequence"/>
</dbReference>
<evidence type="ECO:0000256" key="5">
    <source>
        <dbReference type="ARBA" id="ARBA00022737"/>
    </source>
</evidence>
<dbReference type="SMART" id="SM01091">
    <property type="entry name" value="CorC_HlyC"/>
    <property type="match status" value="1"/>
</dbReference>
<keyword evidence="4 10" id="KW-0812">Transmembrane</keyword>
<dbReference type="InterPro" id="IPR005170">
    <property type="entry name" value="Transptr-assoc_dom"/>
</dbReference>
<feature type="transmembrane region" description="Helical" evidence="11">
    <location>
        <begin position="89"/>
        <end position="109"/>
    </location>
</feature>
<dbReference type="EMBL" id="LSCR01000004">
    <property type="protein sequence ID" value="KXB35352.1"/>
    <property type="molecule type" value="Genomic_DNA"/>
</dbReference>
<accession>A0A133XWN9</accession>
<gene>
    <name evidence="14" type="ORF">HMPREF3192_00296</name>
</gene>
<dbReference type="InterPro" id="IPR044751">
    <property type="entry name" value="Ion_transp-like_CBS"/>
</dbReference>
<dbReference type="InterPro" id="IPR016169">
    <property type="entry name" value="FAD-bd_PCMH_sub2"/>
</dbReference>
<dbReference type="Pfam" id="PF01595">
    <property type="entry name" value="CNNM"/>
    <property type="match status" value="1"/>
</dbReference>
<evidence type="ECO:0000256" key="6">
    <source>
        <dbReference type="ARBA" id="ARBA00022989"/>
    </source>
</evidence>
<dbReference type="SMART" id="SM00116">
    <property type="entry name" value="CBS"/>
    <property type="match status" value="2"/>
</dbReference>
<evidence type="ECO:0000313" key="14">
    <source>
        <dbReference type="EMBL" id="KXB35352.1"/>
    </source>
</evidence>
<keyword evidence="15" id="KW-1185">Reference proteome</keyword>
<comment type="caution">
    <text evidence="14">The sequence shown here is derived from an EMBL/GenBank/DDBJ whole genome shotgun (WGS) entry which is preliminary data.</text>
</comment>
<dbReference type="Gene3D" id="3.10.580.10">
    <property type="entry name" value="CBS-domain"/>
    <property type="match status" value="1"/>
</dbReference>
<dbReference type="AlphaFoldDB" id="A0A133XWN9"/>
<evidence type="ECO:0000256" key="3">
    <source>
        <dbReference type="ARBA" id="ARBA00022475"/>
    </source>
</evidence>
<dbReference type="STRING" id="1393034.HMPREF3192_00296"/>
<evidence type="ECO:0008006" key="16">
    <source>
        <dbReference type="Google" id="ProtNLM"/>
    </source>
</evidence>
<feature type="transmembrane region" description="Helical" evidence="11">
    <location>
        <begin position="33"/>
        <end position="52"/>
    </location>
</feature>
<evidence type="ECO:0000256" key="7">
    <source>
        <dbReference type="ARBA" id="ARBA00023122"/>
    </source>
</evidence>
<organism evidence="14 15">
    <name type="scientific">Atopobium deltae</name>
    <dbReference type="NCBI Taxonomy" id="1393034"/>
    <lineage>
        <taxon>Bacteria</taxon>
        <taxon>Bacillati</taxon>
        <taxon>Actinomycetota</taxon>
        <taxon>Coriobacteriia</taxon>
        <taxon>Coriobacteriales</taxon>
        <taxon>Atopobiaceae</taxon>
        <taxon>Atopobium</taxon>
    </lineage>
</organism>
<evidence type="ECO:0000256" key="11">
    <source>
        <dbReference type="SAM" id="Phobius"/>
    </source>
</evidence>
<evidence type="ECO:0000256" key="10">
    <source>
        <dbReference type="PROSITE-ProRule" id="PRU01193"/>
    </source>
</evidence>
<dbReference type="Gene3D" id="3.30.465.10">
    <property type="match status" value="1"/>
</dbReference>
<dbReference type="PATRIC" id="fig|1393034.3.peg.291"/>
<comment type="similarity">
    <text evidence="2">Belongs to the UPF0053 family.</text>
</comment>
<feature type="domain" description="CBS" evidence="12">
    <location>
        <begin position="331"/>
        <end position="388"/>
    </location>
</feature>
<dbReference type="CDD" id="cd04590">
    <property type="entry name" value="CBS_pair_CorC_HlyC_assoc"/>
    <property type="match status" value="1"/>
</dbReference>
<evidence type="ECO:0000256" key="4">
    <source>
        <dbReference type="ARBA" id="ARBA00022692"/>
    </source>
</evidence>
<dbReference type="InterPro" id="IPR036318">
    <property type="entry name" value="FAD-bd_PCMH-like_sf"/>
</dbReference>
<dbReference type="InterPro" id="IPR046342">
    <property type="entry name" value="CBS_dom_sf"/>
</dbReference>
<name>A0A133XWN9_9ACTN</name>
<evidence type="ECO:0000256" key="9">
    <source>
        <dbReference type="PROSITE-ProRule" id="PRU00703"/>
    </source>
</evidence>
<keyword evidence="5" id="KW-0677">Repeat</keyword>
<dbReference type="Pfam" id="PF00571">
    <property type="entry name" value="CBS"/>
    <property type="match status" value="2"/>
</dbReference>
<keyword evidence="3" id="KW-1003">Cell membrane</keyword>